<evidence type="ECO:0000313" key="12">
    <source>
        <dbReference type="EMBL" id="KAA6375142.1"/>
    </source>
</evidence>
<dbReference type="Gene3D" id="2.60.40.1730">
    <property type="entry name" value="tricorn interacting facor f3 domain"/>
    <property type="match status" value="1"/>
</dbReference>
<evidence type="ECO:0000256" key="3">
    <source>
        <dbReference type="ARBA" id="ARBA00022670"/>
    </source>
</evidence>
<dbReference type="AlphaFoldDB" id="A0A5J4UYF7"/>
<dbReference type="Pfam" id="PF17900">
    <property type="entry name" value="Peptidase_M1_N"/>
    <property type="match status" value="1"/>
</dbReference>
<keyword evidence="7" id="KW-0482">Metalloprotease</keyword>
<reference evidence="12 13" key="1">
    <citation type="submission" date="2019-03" db="EMBL/GenBank/DDBJ databases">
        <title>Single cell metagenomics reveals metabolic interactions within the superorganism composed of flagellate Streblomastix strix and complex community of Bacteroidetes bacteria on its surface.</title>
        <authorList>
            <person name="Treitli S.C."/>
            <person name="Kolisko M."/>
            <person name="Husnik F."/>
            <person name="Keeling P."/>
            <person name="Hampl V."/>
        </authorList>
    </citation>
    <scope>NUCLEOTIDE SEQUENCE [LARGE SCALE GENOMIC DNA]</scope>
    <source>
        <strain evidence="12">ST1C</strain>
    </source>
</reference>
<dbReference type="GO" id="GO:0006508">
    <property type="term" value="P:proteolysis"/>
    <property type="evidence" value="ECO:0007669"/>
    <property type="project" value="UniProtKB-KW"/>
</dbReference>
<dbReference type="InterPro" id="IPR050344">
    <property type="entry name" value="Peptidase_M1_aminopeptidases"/>
</dbReference>
<feature type="domain" description="Peptidase M1 membrane alanine aminopeptidase" evidence="10">
    <location>
        <begin position="248"/>
        <end position="451"/>
    </location>
</feature>
<dbReference type="InterPro" id="IPR014782">
    <property type="entry name" value="Peptidase_M1_dom"/>
</dbReference>
<organism evidence="12 13">
    <name type="scientific">Streblomastix strix</name>
    <dbReference type="NCBI Taxonomy" id="222440"/>
    <lineage>
        <taxon>Eukaryota</taxon>
        <taxon>Metamonada</taxon>
        <taxon>Preaxostyla</taxon>
        <taxon>Oxymonadida</taxon>
        <taxon>Streblomastigidae</taxon>
        <taxon>Streblomastix</taxon>
    </lineage>
</organism>
<protein>
    <submittedName>
        <fullName evidence="12">Putative Aminopeptidase M1-C</fullName>
    </submittedName>
</protein>
<feature type="binding site" evidence="9">
    <location>
        <position position="320"/>
    </location>
    <ligand>
        <name>Zn(2+)</name>
        <dbReference type="ChEBI" id="CHEBI:29105"/>
        <note>catalytic</note>
    </ligand>
</feature>
<evidence type="ECO:0000256" key="7">
    <source>
        <dbReference type="ARBA" id="ARBA00023049"/>
    </source>
</evidence>
<dbReference type="PANTHER" id="PTHR11533:SF299">
    <property type="entry name" value="AMINOPEPTIDASE"/>
    <property type="match status" value="1"/>
</dbReference>
<evidence type="ECO:0000256" key="6">
    <source>
        <dbReference type="ARBA" id="ARBA00022833"/>
    </source>
</evidence>
<accession>A0A5J4UYF7</accession>
<gene>
    <name evidence="12" type="ORF">EZS28_029332</name>
</gene>
<sequence length="477" mass="54383">MDQQREEIALIQVVPLSYDVTIDVTCLEKNNASEEILFGQLLYKFEVKISTNTILLNGKELIIGKVRLLNEERKEVLKEGSNQIKLEFNNESNVTQFIFDSEINIGIYILEIEYSCKFRQDLMGCYGCNFNNKDGQSKRMCVTQFEAAWARAAFPCVDQPNAKAVFTVHIIHPPSLTALSNMPISSVDIGIGEDNKWTKTNFISSPKMSTYLVAWVVGEFEFVSGSCYDGKLPVRVYTLPGQSQFANFARDIAVETIEFLSNFTQIPIPLPKMDLIAIPDFQAGAMENWGLITFNETSLLADENISTTYQLQNIGSTISHELVHQWAGNLVTPFWWDDLWLNEGFATFLGNYVIDKLHPSWNRSLIYQSWDRNNAFSIDEIEEATHPIEVKVLRAVDADDIFDFIGEDRFKQGFTNYLMKHEYSNASSTDLWEALAESSENKELSDLMKSWTQQAGFPLIKKKKIKNQIIHNFNGLN</sequence>
<dbReference type="PANTHER" id="PTHR11533">
    <property type="entry name" value="PROTEASE M1 ZINC METALLOPROTEASE"/>
    <property type="match status" value="1"/>
</dbReference>
<dbReference type="OrthoDB" id="10031169at2759"/>
<dbReference type="SUPFAM" id="SSF63737">
    <property type="entry name" value="Leukotriene A4 hydrolase N-terminal domain"/>
    <property type="match status" value="1"/>
</dbReference>
<comment type="cofactor">
    <cofactor evidence="9">
        <name>Zn(2+)</name>
        <dbReference type="ChEBI" id="CHEBI:29105"/>
    </cofactor>
    <text evidence="9">Binds 1 zinc ion per subunit.</text>
</comment>
<comment type="similarity">
    <text evidence="1">Belongs to the peptidase M1 family.</text>
</comment>
<dbReference type="PRINTS" id="PR00756">
    <property type="entry name" value="ALADIPTASE"/>
</dbReference>
<evidence type="ECO:0000256" key="4">
    <source>
        <dbReference type="ARBA" id="ARBA00022723"/>
    </source>
</evidence>
<evidence type="ECO:0000256" key="9">
    <source>
        <dbReference type="PIRSR" id="PIRSR634016-3"/>
    </source>
</evidence>
<dbReference type="GO" id="GO:0005737">
    <property type="term" value="C:cytoplasm"/>
    <property type="evidence" value="ECO:0007669"/>
    <property type="project" value="TreeGrafter"/>
</dbReference>
<evidence type="ECO:0000256" key="2">
    <source>
        <dbReference type="ARBA" id="ARBA00022438"/>
    </source>
</evidence>
<proteinExistence type="inferred from homology"/>
<dbReference type="InterPro" id="IPR034016">
    <property type="entry name" value="M1_APN-typ"/>
</dbReference>
<comment type="caution">
    <text evidence="12">The sequence shown here is derived from an EMBL/GenBank/DDBJ whole genome shotgun (WGS) entry which is preliminary data.</text>
</comment>
<dbReference type="SUPFAM" id="SSF55486">
    <property type="entry name" value="Metalloproteases ('zincins'), catalytic domain"/>
    <property type="match status" value="1"/>
</dbReference>
<evidence type="ECO:0000256" key="8">
    <source>
        <dbReference type="PIRSR" id="PIRSR634016-1"/>
    </source>
</evidence>
<dbReference type="GO" id="GO:0043171">
    <property type="term" value="P:peptide catabolic process"/>
    <property type="evidence" value="ECO:0007669"/>
    <property type="project" value="TreeGrafter"/>
</dbReference>
<dbReference type="GO" id="GO:0070006">
    <property type="term" value="F:metalloaminopeptidase activity"/>
    <property type="evidence" value="ECO:0007669"/>
    <property type="project" value="TreeGrafter"/>
</dbReference>
<dbReference type="Gene3D" id="1.10.390.10">
    <property type="entry name" value="Neutral Protease Domain 2"/>
    <property type="match status" value="1"/>
</dbReference>
<keyword evidence="2 12" id="KW-0031">Aminopeptidase</keyword>
<dbReference type="Proteomes" id="UP000324800">
    <property type="component" value="Unassembled WGS sequence"/>
</dbReference>
<dbReference type="InterPro" id="IPR027268">
    <property type="entry name" value="Peptidase_M4/M1_CTD_sf"/>
</dbReference>
<dbReference type="InterPro" id="IPR001930">
    <property type="entry name" value="Peptidase_M1"/>
</dbReference>
<dbReference type="GO" id="GO:0005615">
    <property type="term" value="C:extracellular space"/>
    <property type="evidence" value="ECO:0007669"/>
    <property type="project" value="TreeGrafter"/>
</dbReference>
<feature type="active site" description="Proton acceptor" evidence="8">
    <location>
        <position position="321"/>
    </location>
</feature>
<dbReference type="InterPro" id="IPR045357">
    <property type="entry name" value="Aminopeptidase_N-like_N"/>
</dbReference>
<feature type="domain" description="Aminopeptidase N-like N-terminal" evidence="11">
    <location>
        <begin position="14"/>
        <end position="212"/>
    </location>
</feature>
<evidence type="ECO:0000259" key="11">
    <source>
        <dbReference type="Pfam" id="PF17900"/>
    </source>
</evidence>
<feature type="binding site" evidence="9">
    <location>
        <position position="324"/>
    </location>
    <ligand>
        <name>Zn(2+)</name>
        <dbReference type="ChEBI" id="CHEBI:29105"/>
        <note>catalytic</note>
    </ligand>
</feature>
<keyword evidence="3" id="KW-0645">Protease</keyword>
<dbReference type="FunFam" id="1.10.390.10:FF:000006">
    <property type="entry name" value="Puromycin-sensitive aminopeptidase"/>
    <property type="match status" value="1"/>
</dbReference>
<keyword evidence="5" id="KW-0378">Hydrolase</keyword>
<dbReference type="GO" id="GO:0008270">
    <property type="term" value="F:zinc ion binding"/>
    <property type="evidence" value="ECO:0007669"/>
    <property type="project" value="InterPro"/>
</dbReference>
<dbReference type="EMBL" id="SNRW01011449">
    <property type="protein sequence ID" value="KAA6375142.1"/>
    <property type="molecule type" value="Genomic_DNA"/>
</dbReference>
<evidence type="ECO:0000256" key="5">
    <source>
        <dbReference type="ARBA" id="ARBA00022801"/>
    </source>
</evidence>
<dbReference type="Pfam" id="PF01433">
    <property type="entry name" value="Peptidase_M1"/>
    <property type="match status" value="1"/>
</dbReference>
<feature type="binding site" evidence="9">
    <location>
        <position position="343"/>
    </location>
    <ligand>
        <name>Zn(2+)</name>
        <dbReference type="ChEBI" id="CHEBI:29105"/>
        <note>catalytic</note>
    </ligand>
</feature>
<name>A0A5J4UYF7_9EUKA</name>
<dbReference type="CDD" id="cd09601">
    <property type="entry name" value="M1_APN-Q_like"/>
    <property type="match status" value="1"/>
</dbReference>
<evidence type="ECO:0000313" key="13">
    <source>
        <dbReference type="Proteomes" id="UP000324800"/>
    </source>
</evidence>
<dbReference type="InterPro" id="IPR042097">
    <property type="entry name" value="Aminopeptidase_N-like_N_sf"/>
</dbReference>
<dbReference type="GO" id="GO:0016020">
    <property type="term" value="C:membrane"/>
    <property type="evidence" value="ECO:0007669"/>
    <property type="project" value="TreeGrafter"/>
</dbReference>
<evidence type="ECO:0000259" key="10">
    <source>
        <dbReference type="Pfam" id="PF01433"/>
    </source>
</evidence>
<evidence type="ECO:0000256" key="1">
    <source>
        <dbReference type="ARBA" id="ARBA00010136"/>
    </source>
</evidence>
<keyword evidence="6 9" id="KW-0862">Zinc</keyword>
<dbReference type="GO" id="GO:0042277">
    <property type="term" value="F:peptide binding"/>
    <property type="evidence" value="ECO:0007669"/>
    <property type="project" value="TreeGrafter"/>
</dbReference>
<keyword evidence="4 9" id="KW-0479">Metal-binding</keyword>